<gene>
    <name evidence="2" type="ORF">NSCAC_1583</name>
</gene>
<evidence type="ECO:0000259" key="1">
    <source>
        <dbReference type="PROSITE" id="PS51094"/>
    </source>
</evidence>
<sequence length="157" mass="17476">MKITEILTLEQVIIDFSASSSKQVLEQLAKLLSHGTYGLEVTDILSHLLSRERLGSTSIGNGVAIPHARIEGSPYTIAAFIRLKEGIDFNAIDNKPVSLFFALLVPEKSTDEHLNLLAQLATLFRNSKLRQYLREVKDPQELLQALIEWDSTSSVSK</sequence>
<dbReference type="CDD" id="cd00211">
    <property type="entry name" value="PTS_IIA_fru"/>
    <property type="match status" value="1"/>
</dbReference>
<proteinExistence type="predicted"/>
<dbReference type="RefSeq" id="WP_197744241.1">
    <property type="nucleotide sequence ID" value="NZ_LR778175.1"/>
</dbReference>
<dbReference type="Gene3D" id="3.40.930.10">
    <property type="entry name" value="Mannitol-specific EII, Chain A"/>
    <property type="match status" value="1"/>
</dbReference>
<accession>A0A7G1QCB1</accession>
<reference evidence="2 3" key="1">
    <citation type="submission" date="2020-03" db="EMBL/GenBank/DDBJ databases">
        <authorList>
            <person name="Picone N."/>
        </authorList>
    </citation>
    <scope>NUCLEOTIDE SEQUENCE [LARGE SCALE GENOMIC DNA]</scope>
    <source>
        <strain evidence="2">NSCAC1</strain>
    </source>
</reference>
<feature type="domain" description="PTS EIIA type-2" evidence="1">
    <location>
        <begin position="5"/>
        <end position="149"/>
    </location>
</feature>
<dbReference type="EMBL" id="LR778175">
    <property type="protein sequence ID" value="CAB1277264.1"/>
    <property type="molecule type" value="Genomic_DNA"/>
</dbReference>
<dbReference type="GO" id="GO:0030295">
    <property type="term" value="F:protein kinase activator activity"/>
    <property type="evidence" value="ECO:0007669"/>
    <property type="project" value="TreeGrafter"/>
</dbReference>
<dbReference type="InterPro" id="IPR016152">
    <property type="entry name" value="PTrfase/Anion_transptr"/>
</dbReference>
<evidence type="ECO:0000313" key="2">
    <source>
        <dbReference type="EMBL" id="CAB1277264.1"/>
    </source>
</evidence>
<dbReference type="InterPro" id="IPR051541">
    <property type="entry name" value="PTS_SugarTrans_NitroReg"/>
</dbReference>
<dbReference type="PROSITE" id="PS51094">
    <property type="entry name" value="PTS_EIIA_TYPE_2"/>
    <property type="match status" value="1"/>
</dbReference>
<dbReference type="PANTHER" id="PTHR47738">
    <property type="entry name" value="PTS SYSTEM FRUCTOSE-LIKE EIIA COMPONENT-RELATED"/>
    <property type="match status" value="1"/>
</dbReference>
<dbReference type="KEGG" id="ntg:NSCAC_1583"/>
<organism evidence="2 3">
    <name type="scientific">Candidatus Nitrosacidococcus tergens</name>
    <dbReference type="NCBI Taxonomy" id="553981"/>
    <lineage>
        <taxon>Bacteria</taxon>
        <taxon>Pseudomonadati</taxon>
        <taxon>Pseudomonadota</taxon>
        <taxon>Gammaproteobacteria</taxon>
        <taxon>Chromatiales</taxon>
        <taxon>Chromatiaceae</taxon>
        <taxon>Candidatus Nitrosacidococcus</taxon>
    </lineage>
</organism>
<dbReference type="InterPro" id="IPR002178">
    <property type="entry name" value="PTS_EIIA_type-2_dom"/>
</dbReference>
<dbReference type="Pfam" id="PF00359">
    <property type="entry name" value="PTS_EIIA_2"/>
    <property type="match status" value="1"/>
</dbReference>
<name>A0A7G1QCB1_9GAMM</name>
<keyword evidence="3" id="KW-1185">Reference proteome</keyword>
<dbReference type="AlphaFoldDB" id="A0A7G1QCB1"/>
<dbReference type="PROSITE" id="PS00372">
    <property type="entry name" value="PTS_EIIA_TYPE_2_HIS"/>
    <property type="match status" value="1"/>
</dbReference>
<evidence type="ECO:0000313" key="3">
    <source>
        <dbReference type="Proteomes" id="UP000516072"/>
    </source>
</evidence>
<dbReference type="SUPFAM" id="SSF55804">
    <property type="entry name" value="Phoshotransferase/anion transport protein"/>
    <property type="match status" value="1"/>
</dbReference>
<dbReference type="PANTHER" id="PTHR47738:SF1">
    <property type="entry name" value="NITROGEN REGULATORY PROTEIN"/>
    <property type="match status" value="1"/>
</dbReference>
<protein>
    <submittedName>
        <fullName evidence="2">PTS IIA-like nitrogen-regulatory protein PtsN</fullName>
    </submittedName>
</protein>
<dbReference type="Proteomes" id="UP000516072">
    <property type="component" value="Chromosome"/>
</dbReference>